<sequence length="200" mass="22997">MLKDIDQVIGNLLEFYDFRDKTIVSVGAGGGQFIAYACEAKQVVAIDHDKNALDALSANIKRLGLSEKFSLIHSDFTDVGIKGDVVFFEFCLHEMSEPRRSINHAFLLASEVMIADHHPESDWAYVADEDVKAQNSWADVEGFSLRYESCFEADQYFENYDELYEKVNVQGENSIRRIEKYRACEHFIIPMKYQFALLER</sequence>
<dbReference type="RefSeq" id="WP_130305366.1">
    <property type="nucleotide sequence ID" value="NZ_SHKN01000001.1"/>
</dbReference>
<proteinExistence type="predicted"/>
<keyword evidence="2" id="KW-0489">Methyltransferase</keyword>
<gene>
    <name evidence="2" type="ORF">EV201_0009</name>
</gene>
<accession>A0A4Q7VH42</accession>
<dbReference type="SUPFAM" id="SSF53335">
    <property type="entry name" value="S-adenosyl-L-methionine-dependent methyltransferases"/>
    <property type="match status" value="1"/>
</dbReference>
<dbReference type="Pfam" id="PF08241">
    <property type="entry name" value="Methyltransf_11"/>
    <property type="match status" value="1"/>
</dbReference>
<dbReference type="GO" id="GO:0008757">
    <property type="term" value="F:S-adenosylmethionine-dependent methyltransferase activity"/>
    <property type="evidence" value="ECO:0007669"/>
    <property type="project" value="InterPro"/>
</dbReference>
<name>A0A4Q7VH42_9BACT</name>
<dbReference type="EMBL" id="SHKN01000001">
    <property type="protein sequence ID" value="RZT95390.1"/>
    <property type="molecule type" value="Genomic_DNA"/>
</dbReference>
<organism evidence="2 3">
    <name type="scientific">Ancylomarina subtilis</name>
    <dbReference type="NCBI Taxonomy" id="1639035"/>
    <lineage>
        <taxon>Bacteria</taxon>
        <taxon>Pseudomonadati</taxon>
        <taxon>Bacteroidota</taxon>
        <taxon>Bacteroidia</taxon>
        <taxon>Marinilabiliales</taxon>
        <taxon>Marinifilaceae</taxon>
        <taxon>Ancylomarina</taxon>
    </lineage>
</organism>
<protein>
    <submittedName>
        <fullName evidence="2">Methyltransferase family protein</fullName>
    </submittedName>
</protein>
<evidence type="ECO:0000313" key="2">
    <source>
        <dbReference type="EMBL" id="RZT95390.1"/>
    </source>
</evidence>
<keyword evidence="2" id="KW-0808">Transferase</keyword>
<keyword evidence="3" id="KW-1185">Reference proteome</keyword>
<dbReference type="Proteomes" id="UP000293562">
    <property type="component" value="Unassembled WGS sequence"/>
</dbReference>
<dbReference type="InterPro" id="IPR013216">
    <property type="entry name" value="Methyltransf_11"/>
</dbReference>
<comment type="caution">
    <text evidence="2">The sequence shown here is derived from an EMBL/GenBank/DDBJ whole genome shotgun (WGS) entry which is preliminary data.</text>
</comment>
<dbReference type="GO" id="GO:0032259">
    <property type="term" value="P:methylation"/>
    <property type="evidence" value="ECO:0007669"/>
    <property type="project" value="UniProtKB-KW"/>
</dbReference>
<reference evidence="2 3" key="1">
    <citation type="submission" date="2019-02" db="EMBL/GenBank/DDBJ databases">
        <title>Genomic Encyclopedia of Type Strains, Phase IV (KMG-IV): sequencing the most valuable type-strain genomes for metagenomic binning, comparative biology and taxonomic classification.</title>
        <authorList>
            <person name="Goeker M."/>
        </authorList>
    </citation>
    <scope>NUCLEOTIDE SEQUENCE [LARGE SCALE GENOMIC DNA]</scope>
    <source>
        <strain evidence="2 3">DSM 28825</strain>
    </source>
</reference>
<dbReference type="OrthoDB" id="1118662at2"/>
<evidence type="ECO:0000259" key="1">
    <source>
        <dbReference type="Pfam" id="PF08241"/>
    </source>
</evidence>
<dbReference type="AlphaFoldDB" id="A0A4Q7VH42"/>
<dbReference type="InterPro" id="IPR029063">
    <property type="entry name" value="SAM-dependent_MTases_sf"/>
</dbReference>
<dbReference type="Gene3D" id="3.40.50.150">
    <property type="entry name" value="Vaccinia Virus protein VP39"/>
    <property type="match status" value="1"/>
</dbReference>
<feature type="domain" description="Methyltransferase type 11" evidence="1">
    <location>
        <begin position="25"/>
        <end position="103"/>
    </location>
</feature>
<evidence type="ECO:0000313" key="3">
    <source>
        <dbReference type="Proteomes" id="UP000293562"/>
    </source>
</evidence>